<dbReference type="GeneID" id="105433074"/>
<evidence type="ECO:0000256" key="1">
    <source>
        <dbReference type="SAM" id="MobiDB-lite"/>
    </source>
</evidence>
<dbReference type="OrthoDB" id="5977959at2759"/>
<accession>A0A6I9XKV3</accession>
<evidence type="ECO:0000313" key="3">
    <source>
        <dbReference type="RefSeq" id="XP_011646478.1"/>
    </source>
</evidence>
<sequence length="172" mass="17720">MAATSDSGLVDTDPGRVSSMTAINSGPVGEVGGVRLPLQSLHGYGSVFMYSASTSPGGGGGQGGGGRGEVTLRLREPEDIPEEVLARLEDTATLSISLQSDAVLRLGAAGAGNGNLELFDSESGPDLTLSPQTFTSTAEAFINDNSDSLGVPGDNDTGKLFLFNYPFMIYLR</sequence>
<gene>
    <name evidence="3" type="primary">LOC105433074</name>
</gene>
<dbReference type="Proteomes" id="UP000504615">
    <property type="component" value="Unplaced"/>
</dbReference>
<name>A0A6I9XKV3_9HYME</name>
<feature type="region of interest" description="Disordered" evidence="1">
    <location>
        <begin position="1"/>
        <end position="23"/>
    </location>
</feature>
<evidence type="ECO:0000313" key="2">
    <source>
        <dbReference type="Proteomes" id="UP000504615"/>
    </source>
</evidence>
<protein>
    <submittedName>
        <fullName evidence="3">Uncharacterized protein LOC105433074</fullName>
    </submittedName>
</protein>
<dbReference type="RefSeq" id="XP_011646478.1">
    <property type="nucleotide sequence ID" value="XM_011648176.2"/>
</dbReference>
<keyword evidence="2" id="KW-1185">Reference proteome</keyword>
<dbReference type="AlphaFoldDB" id="A0A6I9XKV3"/>
<proteinExistence type="predicted"/>
<reference evidence="3" key="1">
    <citation type="submission" date="2025-08" db="UniProtKB">
        <authorList>
            <consortium name="RefSeq"/>
        </authorList>
    </citation>
    <scope>IDENTIFICATION</scope>
</reference>
<organism evidence="2 3">
    <name type="scientific">Pogonomyrmex barbatus</name>
    <name type="common">red harvester ant</name>
    <dbReference type="NCBI Taxonomy" id="144034"/>
    <lineage>
        <taxon>Eukaryota</taxon>
        <taxon>Metazoa</taxon>
        <taxon>Ecdysozoa</taxon>
        <taxon>Arthropoda</taxon>
        <taxon>Hexapoda</taxon>
        <taxon>Insecta</taxon>
        <taxon>Pterygota</taxon>
        <taxon>Neoptera</taxon>
        <taxon>Endopterygota</taxon>
        <taxon>Hymenoptera</taxon>
        <taxon>Apocrita</taxon>
        <taxon>Aculeata</taxon>
        <taxon>Formicoidea</taxon>
        <taxon>Formicidae</taxon>
        <taxon>Myrmicinae</taxon>
        <taxon>Pogonomyrmex</taxon>
    </lineage>
</organism>
<dbReference type="KEGG" id="pbar:105433074"/>